<comment type="caution">
    <text evidence="1">The sequence shown here is derived from an EMBL/GenBank/DDBJ whole genome shotgun (WGS) entry which is preliminary data.</text>
</comment>
<proteinExistence type="predicted"/>
<name>A0A7D9JTF8_PARCT</name>
<organism evidence="1 2">
    <name type="scientific">Paramuricea clavata</name>
    <name type="common">Red gorgonian</name>
    <name type="synonym">Violescent sea-whip</name>
    <dbReference type="NCBI Taxonomy" id="317549"/>
    <lineage>
        <taxon>Eukaryota</taxon>
        <taxon>Metazoa</taxon>
        <taxon>Cnidaria</taxon>
        <taxon>Anthozoa</taxon>
        <taxon>Octocorallia</taxon>
        <taxon>Malacalcyonacea</taxon>
        <taxon>Plexauridae</taxon>
        <taxon>Paramuricea</taxon>
    </lineage>
</organism>
<protein>
    <submittedName>
        <fullName evidence="1">Uncharacterized protein</fullName>
    </submittedName>
</protein>
<dbReference type="Proteomes" id="UP001152795">
    <property type="component" value="Unassembled WGS sequence"/>
</dbReference>
<keyword evidence="2" id="KW-1185">Reference proteome</keyword>
<evidence type="ECO:0000313" key="2">
    <source>
        <dbReference type="Proteomes" id="UP001152795"/>
    </source>
</evidence>
<dbReference type="AlphaFoldDB" id="A0A7D9JTF8"/>
<reference evidence="1" key="1">
    <citation type="submission" date="2020-04" db="EMBL/GenBank/DDBJ databases">
        <authorList>
            <person name="Alioto T."/>
            <person name="Alioto T."/>
            <person name="Gomez Garrido J."/>
        </authorList>
    </citation>
    <scope>NUCLEOTIDE SEQUENCE</scope>
    <source>
        <strain evidence="1">A484AB</strain>
    </source>
</reference>
<sequence>MELCTEKIAMDTVQAVESSLLEQQESNISWITAFTANQDVLEEDMKHINNVSTNTISCDEIALAQRDDTAISK</sequence>
<accession>A0A7D9JTF8</accession>
<evidence type="ECO:0000313" key="1">
    <source>
        <dbReference type="EMBL" id="CAB4035185.1"/>
    </source>
</evidence>
<gene>
    <name evidence="1" type="ORF">PACLA_8A052844</name>
</gene>
<dbReference type="EMBL" id="CACRXK020020803">
    <property type="protein sequence ID" value="CAB4035185.1"/>
    <property type="molecule type" value="Genomic_DNA"/>
</dbReference>
<feature type="non-terminal residue" evidence="1">
    <location>
        <position position="73"/>
    </location>
</feature>